<evidence type="ECO:0000313" key="3">
    <source>
        <dbReference type="Proteomes" id="UP000238442"/>
    </source>
</evidence>
<dbReference type="Proteomes" id="UP000238442">
    <property type="component" value="Chromosome"/>
</dbReference>
<dbReference type="PANTHER" id="PTHR30543:SF21">
    <property type="entry name" value="NAD(P)H-DEPENDENT FMN REDUCTASE LOT6"/>
    <property type="match status" value="1"/>
</dbReference>
<dbReference type="InterPro" id="IPR029039">
    <property type="entry name" value="Flavoprotein-like_sf"/>
</dbReference>
<dbReference type="SUPFAM" id="SSF52218">
    <property type="entry name" value="Flavoproteins"/>
    <property type="match status" value="1"/>
</dbReference>
<sequence length="179" mass="20133">MKKIFTIAGSNSQKSINKRLLNYSSGLLENVQIIPIDLNDYVLPVYGIDYEDENGIPTAIKRLNELFDKADGFIVTLAEHNGTYTAVFKNTIDWLSRANIKIWRDKPMFLMATSPGGRGGATVLQTAVNYFPYLGGNVVADFALPNFFDNFSEGRISNAPLREDLIQKIKHFEDHLNTK</sequence>
<accession>A0A2S0HZS8</accession>
<name>A0A2S0HZS8_9FLAO</name>
<evidence type="ECO:0000313" key="2">
    <source>
        <dbReference type="EMBL" id="AVI52177.1"/>
    </source>
</evidence>
<dbReference type="Gene3D" id="3.40.50.360">
    <property type="match status" value="1"/>
</dbReference>
<dbReference type="InterPro" id="IPR050712">
    <property type="entry name" value="NAD(P)H-dep_reductase"/>
</dbReference>
<dbReference type="AlphaFoldDB" id="A0A2S0HZS8"/>
<dbReference type="OrthoDB" id="5767802at2"/>
<gene>
    <name evidence="2" type="ORF">C5O00_13845</name>
</gene>
<dbReference type="RefSeq" id="WP_105217417.1">
    <property type="nucleotide sequence ID" value="NZ_CP027062.1"/>
</dbReference>
<dbReference type="KEGG" id="aue:C5O00_13845"/>
<dbReference type="Pfam" id="PF03358">
    <property type="entry name" value="FMN_red"/>
    <property type="match status" value="1"/>
</dbReference>
<feature type="domain" description="NADPH-dependent FMN reductase-like" evidence="1">
    <location>
        <begin position="3"/>
        <end position="147"/>
    </location>
</feature>
<reference evidence="2 3" key="1">
    <citation type="submission" date="2018-02" db="EMBL/GenBank/DDBJ databases">
        <title>Genomic analysis of the strain RR4-38 isolated from a seawater recirculating aquaculture system.</title>
        <authorList>
            <person name="Kim Y.-S."/>
            <person name="Jang Y.H."/>
            <person name="Kim K.-H."/>
        </authorList>
    </citation>
    <scope>NUCLEOTIDE SEQUENCE [LARGE SCALE GENOMIC DNA]</scope>
    <source>
        <strain evidence="2 3">RR4-38</strain>
    </source>
</reference>
<dbReference type="PANTHER" id="PTHR30543">
    <property type="entry name" value="CHROMATE REDUCTASE"/>
    <property type="match status" value="1"/>
</dbReference>
<protein>
    <submittedName>
        <fullName evidence="2">NADPH-dependent FMN reductase</fullName>
    </submittedName>
</protein>
<dbReference type="GO" id="GO:0016491">
    <property type="term" value="F:oxidoreductase activity"/>
    <property type="evidence" value="ECO:0007669"/>
    <property type="project" value="InterPro"/>
</dbReference>
<evidence type="ECO:0000259" key="1">
    <source>
        <dbReference type="Pfam" id="PF03358"/>
    </source>
</evidence>
<keyword evidence="3" id="KW-1185">Reference proteome</keyword>
<dbReference type="EMBL" id="CP027062">
    <property type="protein sequence ID" value="AVI52177.1"/>
    <property type="molecule type" value="Genomic_DNA"/>
</dbReference>
<dbReference type="GO" id="GO:0005829">
    <property type="term" value="C:cytosol"/>
    <property type="evidence" value="ECO:0007669"/>
    <property type="project" value="TreeGrafter"/>
</dbReference>
<dbReference type="GO" id="GO:0010181">
    <property type="term" value="F:FMN binding"/>
    <property type="evidence" value="ECO:0007669"/>
    <property type="project" value="TreeGrafter"/>
</dbReference>
<dbReference type="InterPro" id="IPR005025">
    <property type="entry name" value="FMN_Rdtase-like_dom"/>
</dbReference>
<proteinExistence type="predicted"/>
<organism evidence="2 3">
    <name type="scientific">Pukyongia salina</name>
    <dbReference type="NCBI Taxonomy" id="2094025"/>
    <lineage>
        <taxon>Bacteria</taxon>
        <taxon>Pseudomonadati</taxon>
        <taxon>Bacteroidota</taxon>
        <taxon>Flavobacteriia</taxon>
        <taxon>Flavobacteriales</taxon>
        <taxon>Flavobacteriaceae</taxon>
        <taxon>Pukyongia</taxon>
    </lineage>
</organism>